<protein>
    <submittedName>
        <fullName evidence="10">Pkinase-domain-containing protein</fullName>
    </submittedName>
</protein>
<evidence type="ECO:0000256" key="5">
    <source>
        <dbReference type="ARBA" id="ARBA00022840"/>
    </source>
</evidence>
<dbReference type="InterPro" id="IPR030616">
    <property type="entry name" value="Aur-like"/>
</dbReference>
<dbReference type="FunFam" id="3.30.200.20:FF:000042">
    <property type="entry name" value="Aurora kinase A"/>
    <property type="match status" value="1"/>
</dbReference>
<dbReference type="STRING" id="1344416.A0A139AP53"/>
<dbReference type="GO" id="GO:0004674">
    <property type="term" value="F:protein serine/threonine kinase activity"/>
    <property type="evidence" value="ECO:0007669"/>
    <property type="project" value="UniProtKB-KW"/>
</dbReference>
<evidence type="ECO:0000256" key="7">
    <source>
        <dbReference type="PIRSR" id="PIRSR630616-2"/>
    </source>
</evidence>
<keyword evidence="5 7" id="KW-0067">ATP-binding</keyword>
<proteinExistence type="predicted"/>
<gene>
    <name evidence="10" type="ORF">M427DRAFT_96084</name>
</gene>
<dbReference type="Pfam" id="PF00069">
    <property type="entry name" value="Pkinase"/>
    <property type="match status" value="1"/>
</dbReference>
<evidence type="ECO:0000256" key="2">
    <source>
        <dbReference type="ARBA" id="ARBA00022679"/>
    </source>
</evidence>
<dbReference type="PANTHER" id="PTHR24350">
    <property type="entry name" value="SERINE/THREONINE-PROTEIN KINASE IAL-RELATED"/>
    <property type="match status" value="1"/>
</dbReference>
<feature type="binding site" evidence="7">
    <location>
        <position position="87"/>
    </location>
    <ligand>
        <name>ATP</name>
        <dbReference type="ChEBI" id="CHEBI:30616"/>
    </ligand>
</feature>
<keyword evidence="4 10" id="KW-0418">Kinase</keyword>
<name>A0A139AP53_GONPJ</name>
<dbReference type="SMART" id="SM00220">
    <property type="entry name" value="S_TKc"/>
    <property type="match status" value="1"/>
</dbReference>
<keyword evidence="1" id="KW-0723">Serine/threonine-protein kinase</keyword>
<dbReference type="InterPro" id="IPR008271">
    <property type="entry name" value="Ser/Thr_kinase_AS"/>
</dbReference>
<dbReference type="GO" id="GO:0005524">
    <property type="term" value="F:ATP binding"/>
    <property type="evidence" value="ECO:0007669"/>
    <property type="project" value="UniProtKB-KW"/>
</dbReference>
<feature type="domain" description="Protein kinase" evidence="9">
    <location>
        <begin position="58"/>
        <end position="343"/>
    </location>
</feature>
<evidence type="ECO:0000256" key="1">
    <source>
        <dbReference type="ARBA" id="ARBA00022527"/>
    </source>
</evidence>
<feature type="active site" description="Proton acceptor" evidence="6">
    <location>
        <position position="182"/>
    </location>
</feature>
<evidence type="ECO:0000313" key="11">
    <source>
        <dbReference type="Proteomes" id="UP000070544"/>
    </source>
</evidence>
<feature type="binding site" evidence="7">
    <location>
        <position position="230"/>
    </location>
    <ligand>
        <name>ATP</name>
        <dbReference type="ChEBI" id="CHEBI:30616"/>
    </ligand>
</feature>
<dbReference type="Proteomes" id="UP000070544">
    <property type="component" value="Unassembled WGS sequence"/>
</dbReference>
<evidence type="ECO:0000256" key="3">
    <source>
        <dbReference type="ARBA" id="ARBA00022741"/>
    </source>
</evidence>
<dbReference type="InterPro" id="IPR011009">
    <property type="entry name" value="Kinase-like_dom_sf"/>
</dbReference>
<dbReference type="Gene3D" id="1.10.510.10">
    <property type="entry name" value="Transferase(Phosphotransferase) domain 1"/>
    <property type="match status" value="1"/>
</dbReference>
<dbReference type="InterPro" id="IPR000719">
    <property type="entry name" value="Prot_kinase_dom"/>
</dbReference>
<feature type="cross-link" description="Glycyl lysine isopeptide (Lys-Gly) (interchain with G-Cter in SUMO2)" evidence="8">
    <location>
        <position position="184"/>
    </location>
</feature>
<dbReference type="PROSITE" id="PS50011">
    <property type="entry name" value="PROTEIN_KINASE_DOM"/>
    <property type="match status" value="1"/>
</dbReference>
<keyword evidence="11" id="KW-1185">Reference proteome</keyword>
<organism evidence="10 11">
    <name type="scientific">Gonapodya prolifera (strain JEL478)</name>
    <name type="common">Monoblepharis prolifera</name>
    <dbReference type="NCBI Taxonomy" id="1344416"/>
    <lineage>
        <taxon>Eukaryota</taxon>
        <taxon>Fungi</taxon>
        <taxon>Fungi incertae sedis</taxon>
        <taxon>Chytridiomycota</taxon>
        <taxon>Chytridiomycota incertae sedis</taxon>
        <taxon>Monoblepharidomycetes</taxon>
        <taxon>Monoblepharidales</taxon>
        <taxon>Gonapodyaceae</taxon>
        <taxon>Gonapodya</taxon>
    </lineage>
</organism>
<dbReference type="AlphaFoldDB" id="A0A139AP53"/>
<evidence type="ECO:0000256" key="4">
    <source>
        <dbReference type="ARBA" id="ARBA00022777"/>
    </source>
</evidence>
<evidence type="ECO:0000256" key="8">
    <source>
        <dbReference type="PIRSR" id="PIRSR630616-3"/>
    </source>
</evidence>
<dbReference type="PROSITE" id="PS00108">
    <property type="entry name" value="PROTEIN_KINASE_ST"/>
    <property type="match status" value="1"/>
</dbReference>
<evidence type="ECO:0000256" key="6">
    <source>
        <dbReference type="PIRSR" id="PIRSR630616-1"/>
    </source>
</evidence>
<evidence type="ECO:0000259" key="9">
    <source>
        <dbReference type="PROSITE" id="PS50011"/>
    </source>
</evidence>
<keyword evidence="3 7" id="KW-0547">Nucleotide-binding</keyword>
<reference evidence="10 11" key="1">
    <citation type="journal article" date="2015" name="Genome Biol. Evol.">
        <title>Phylogenomic analyses indicate that early fungi evolved digesting cell walls of algal ancestors of land plants.</title>
        <authorList>
            <person name="Chang Y."/>
            <person name="Wang S."/>
            <person name="Sekimoto S."/>
            <person name="Aerts A.L."/>
            <person name="Choi C."/>
            <person name="Clum A."/>
            <person name="LaButti K.M."/>
            <person name="Lindquist E.A."/>
            <person name="Yee Ngan C."/>
            <person name="Ohm R.A."/>
            <person name="Salamov A.A."/>
            <person name="Grigoriev I.V."/>
            <person name="Spatafora J.W."/>
            <person name="Berbee M.L."/>
        </authorList>
    </citation>
    <scope>NUCLEOTIDE SEQUENCE [LARGE SCALE GENOMIC DNA]</scope>
    <source>
        <strain evidence="10 11">JEL478</strain>
    </source>
</reference>
<feature type="binding site" evidence="7">
    <location>
        <begin position="186"/>
        <end position="187"/>
    </location>
    <ligand>
        <name>ATP</name>
        <dbReference type="ChEBI" id="CHEBI:30616"/>
    </ligand>
</feature>
<dbReference type="SUPFAM" id="SSF56112">
    <property type="entry name" value="Protein kinase-like (PK-like)"/>
    <property type="match status" value="1"/>
</dbReference>
<dbReference type="OMA" id="DAARRPM"/>
<sequence length="354" mass="40720">METDTLPSFGIEVVNRETTKHEDDEYIEILDGGIRTSTFFKSDVEEEGLPVYPDLQRFKLLKKMGEGAFSNVYKAKDRQTQQIVAVKVVRKAELTPNQRANVLKEVQLLRTLKHDNIIRLLGFHDTMSRYYYLILELMPGGELFHELVRQTCLSEDECRRIITMIASAVRYLHEDCGVVHRDIKLENLLFDFPKKNKQSALFTEKKAAVPPQGALGCKDVTRVGVVKLADFGLSKTIWNDHTLTPCGTVGYTAPEIVRDEWYSKGVDMWALGCVLYTLLCGFPPFYDDKVETLTKKVARGQFTFLSPWWDPVSAEARDLVTRCLTVDPSRRYTIRQFLAHPWMRKQVRNSFAIR</sequence>
<accession>A0A139AP53</accession>
<keyword evidence="2" id="KW-0808">Transferase</keyword>
<dbReference type="OrthoDB" id="1738954at2759"/>
<dbReference type="EMBL" id="KQ965742">
    <property type="protein sequence ID" value="KXS18516.1"/>
    <property type="molecule type" value="Genomic_DNA"/>
</dbReference>
<evidence type="ECO:0000313" key="10">
    <source>
        <dbReference type="EMBL" id="KXS18516.1"/>
    </source>
</evidence>
<dbReference type="PIRSF" id="PIRSF000654">
    <property type="entry name" value="Integrin-linked_kinase"/>
    <property type="match status" value="1"/>
</dbReference>